<dbReference type="InterPro" id="IPR011856">
    <property type="entry name" value="tRNA_endonuc-like_dom_sf"/>
</dbReference>
<sequence>MTPTNPPIPAPPAARLSPPIPPNAREAPPAAPPSPAERRRLTGQRGEGIAADYLRDSGWRILDRNWRAPAGSGLRGELDIIAEDPAGALVIVEVKTRSSLRAGPPAAAVTPPKEARLRRLAIAWAGRRGAPPHRLRLDVVSVILREGAPALLRHHRAVCGS</sequence>
<feature type="compositionally biased region" description="Pro residues" evidence="3">
    <location>
        <begin position="1"/>
        <end position="22"/>
    </location>
</feature>
<evidence type="ECO:0000256" key="2">
    <source>
        <dbReference type="HAMAP-Rule" id="MF_00048"/>
    </source>
</evidence>
<comment type="similarity">
    <text evidence="1 2">Belongs to the UPF0102 family.</text>
</comment>
<proteinExistence type="inferred from homology"/>
<dbReference type="NCBIfam" id="NF009154">
    <property type="entry name" value="PRK12497.3-3"/>
    <property type="match status" value="1"/>
</dbReference>
<dbReference type="KEGG" id="amam:HPC72_03795"/>
<gene>
    <name evidence="4" type="ORF">HPC72_03795</name>
</gene>
<dbReference type="Proteomes" id="UP000504752">
    <property type="component" value="Chromosome"/>
</dbReference>
<evidence type="ECO:0000256" key="3">
    <source>
        <dbReference type="SAM" id="MobiDB-lite"/>
    </source>
</evidence>
<dbReference type="EMBL" id="CP053642">
    <property type="protein sequence ID" value="QKD79489.1"/>
    <property type="molecule type" value="Genomic_DNA"/>
</dbReference>
<name>A0A6M8AYB3_9ACTO</name>
<dbReference type="RefSeq" id="WP_159524275.1">
    <property type="nucleotide sequence ID" value="NZ_CP053642.1"/>
</dbReference>
<dbReference type="SUPFAM" id="SSF52980">
    <property type="entry name" value="Restriction endonuclease-like"/>
    <property type="match status" value="1"/>
</dbReference>
<evidence type="ECO:0000313" key="5">
    <source>
        <dbReference type="Proteomes" id="UP000504752"/>
    </source>
</evidence>
<accession>A0A6M8AYB3</accession>
<keyword evidence="5" id="KW-1185">Reference proteome</keyword>
<organism evidence="4 5">
    <name type="scientific">Actinomyces marmotae</name>
    <dbReference type="NCBI Taxonomy" id="2737173"/>
    <lineage>
        <taxon>Bacteria</taxon>
        <taxon>Bacillati</taxon>
        <taxon>Actinomycetota</taxon>
        <taxon>Actinomycetes</taxon>
        <taxon>Actinomycetales</taxon>
        <taxon>Actinomycetaceae</taxon>
        <taxon>Actinomyces</taxon>
    </lineage>
</organism>
<dbReference type="HAMAP" id="MF_00048">
    <property type="entry name" value="UPF0102"/>
    <property type="match status" value="1"/>
</dbReference>
<dbReference type="InterPro" id="IPR011335">
    <property type="entry name" value="Restrct_endonuc-II-like"/>
</dbReference>
<dbReference type="PANTHER" id="PTHR34039">
    <property type="entry name" value="UPF0102 PROTEIN YRAN"/>
    <property type="match status" value="1"/>
</dbReference>
<evidence type="ECO:0000313" key="4">
    <source>
        <dbReference type="EMBL" id="QKD79489.1"/>
    </source>
</evidence>
<feature type="region of interest" description="Disordered" evidence="3">
    <location>
        <begin position="1"/>
        <end position="47"/>
    </location>
</feature>
<evidence type="ECO:0000256" key="1">
    <source>
        <dbReference type="ARBA" id="ARBA00006738"/>
    </source>
</evidence>
<dbReference type="PANTHER" id="PTHR34039:SF1">
    <property type="entry name" value="UPF0102 PROTEIN YRAN"/>
    <property type="match status" value="1"/>
</dbReference>
<dbReference type="GO" id="GO:0003676">
    <property type="term" value="F:nucleic acid binding"/>
    <property type="evidence" value="ECO:0007669"/>
    <property type="project" value="InterPro"/>
</dbReference>
<reference evidence="4 5" key="1">
    <citation type="submission" date="2020-05" db="EMBL/GenBank/DDBJ databases">
        <title>Actinomyces sp. zg-325.</title>
        <authorList>
            <person name="Yang C."/>
        </authorList>
    </citation>
    <scope>NUCLEOTIDE SEQUENCE [LARGE SCALE GENOMIC DNA]</scope>
    <source>
        <strain evidence="5">zg-325</strain>
    </source>
</reference>
<dbReference type="Pfam" id="PF02021">
    <property type="entry name" value="UPF0102"/>
    <property type="match status" value="1"/>
</dbReference>
<dbReference type="AlphaFoldDB" id="A0A6M8AYB3"/>
<protein>
    <recommendedName>
        <fullName evidence="2">UPF0102 protein HPC72_03795</fullName>
    </recommendedName>
</protein>
<dbReference type="InterPro" id="IPR003509">
    <property type="entry name" value="UPF0102_YraN-like"/>
</dbReference>
<dbReference type="CDD" id="cd20736">
    <property type="entry name" value="PoNe_Nuclease"/>
    <property type="match status" value="1"/>
</dbReference>
<dbReference type="Gene3D" id="3.40.1350.10">
    <property type="match status" value="1"/>
</dbReference>